<dbReference type="Gene3D" id="3.90.79.10">
    <property type="entry name" value="Nucleoside Triphosphate Pyrophosphohydrolase"/>
    <property type="match status" value="1"/>
</dbReference>
<dbReference type="PANTHER" id="PTHR43046">
    <property type="entry name" value="GDP-MANNOSE MANNOSYL HYDROLASE"/>
    <property type="match status" value="1"/>
</dbReference>
<dbReference type="CDD" id="cd04301">
    <property type="entry name" value="NAT_SF"/>
    <property type="match status" value="1"/>
</dbReference>
<dbReference type="Pfam" id="PF00293">
    <property type="entry name" value="NUDIX"/>
    <property type="match status" value="1"/>
</dbReference>
<dbReference type="PROSITE" id="PS51462">
    <property type="entry name" value="NUDIX"/>
    <property type="match status" value="1"/>
</dbReference>
<dbReference type="Pfam" id="PF13302">
    <property type="entry name" value="Acetyltransf_3"/>
    <property type="match status" value="1"/>
</dbReference>
<evidence type="ECO:0000313" key="6">
    <source>
        <dbReference type="EMBL" id="QDG53084.1"/>
    </source>
</evidence>
<dbReference type="PANTHER" id="PTHR43046:SF12">
    <property type="entry name" value="GDP-MANNOSE MANNOSYL HYDROLASE"/>
    <property type="match status" value="1"/>
</dbReference>
<dbReference type="InterPro" id="IPR020084">
    <property type="entry name" value="NUDIX_hydrolase_CS"/>
</dbReference>
<keyword evidence="2" id="KW-0378">Hydrolase</keyword>
<dbReference type="OrthoDB" id="9810648at2"/>
<dbReference type="InterPro" id="IPR016181">
    <property type="entry name" value="Acyl_CoA_acyltransferase"/>
</dbReference>
<name>A0A4Y6PXM3_PERCE</name>
<feature type="domain" description="Nudix hydrolase" evidence="5">
    <location>
        <begin position="69"/>
        <end position="194"/>
    </location>
</feature>
<dbReference type="InterPro" id="IPR020476">
    <property type="entry name" value="Nudix_hydrolase"/>
</dbReference>
<sequence length="403" mass="45314">MAVSRGRRPTSPLIAGVGDLQGSQFERRSHLPPACSFSTRKRATGSASMAGCHRWETLPDRSTSGAEMSPMHIVYGLVFDEHDERVLMVQNDRGRGWSLPGGGQERGESLAETARREVFEETGYDTEPYKLVAISERLGACDATFFVFACRLLEPEPVGRPDDAEIHEVAWMEVDRADELMPWYPVSVAEMRRRFEASYFVDREAVSSDEREDGEHFSVSIAPMSLTHGAITLHLITEQSVAELEEYLRDNRDSQTFIDAVRAHYLPRYDAEGRRTKWGFYAVNDGEVVGCSLLGIGSWPVRRGYTGAFTLPEMRGRGIAPGSKPHLFYLGFELLGLHRIETGCNASNLASKRSIEKTPGFRFEGTLRGYARGDDGEFEDEHRYAIVREDWKALYEPAEIVED</sequence>
<dbReference type="Gene3D" id="3.40.630.30">
    <property type="match status" value="1"/>
</dbReference>
<evidence type="ECO:0000256" key="1">
    <source>
        <dbReference type="ARBA" id="ARBA00001946"/>
    </source>
</evidence>
<gene>
    <name evidence="6" type="ORF">FIV42_20745</name>
</gene>
<feature type="domain" description="N-acetyltransferase" evidence="4">
    <location>
        <begin position="231"/>
        <end position="385"/>
    </location>
</feature>
<evidence type="ECO:0000256" key="3">
    <source>
        <dbReference type="ARBA" id="ARBA00022842"/>
    </source>
</evidence>
<protein>
    <submittedName>
        <fullName evidence="6">NUDIX domain-containing protein</fullName>
    </submittedName>
</protein>
<dbReference type="PROSITE" id="PS51186">
    <property type="entry name" value="GNAT"/>
    <property type="match status" value="1"/>
</dbReference>
<accession>A0A5B8YDK2</accession>
<comment type="cofactor">
    <cofactor evidence="1">
        <name>Mg(2+)</name>
        <dbReference type="ChEBI" id="CHEBI:18420"/>
    </cofactor>
</comment>
<dbReference type="AlphaFoldDB" id="A0A4Y6PXM3"/>
<evidence type="ECO:0000259" key="4">
    <source>
        <dbReference type="PROSITE" id="PS51186"/>
    </source>
</evidence>
<keyword evidence="3" id="KW-0460">Magnesium</keyword>
<dbReference type="InterPro" id="IPR000182">
    <property type="entry name" value="GNAT_dom"/>
</dbReference>
<accession>A0A4Y6PXM3</accession>
<dbReference type="GO" id="GO:0016747">
    <property type="term" value="F:acyltransferase activity, transferring groups other than amino-acyl groups"/>
    <property type="evidence" value="ECO:0007669"/>
    <property type="project" value="InterPro"/>
</dbReference>
<proteinExistence type="predicted"/>
<evidence type="ECO:0000313" key="7">
    <source>
        <dbReference type="Proteomes" id="UP000315995"/>
    </source>
</evidence>
<dbReference type="CDD" id="cd02883">
    <property type="entry name" value="NUDIX_Hydrolase"/>
    <property type="match status" value="1"/>
</dbReference>
<dbReference type="SUPFAM" id="SSF55811">
    <property type="entry name" value="Nudix"/>
    <property type="match status" value="1"/>
</dbReference>
<organism evidence="6 7">
    <name type="scientific">Persicimonas caeni</name>
    <dbReference type="NCBI Taxonomy" id="2292766"/>
    <lineage>
        <taxon>Bacteria</taxon>
        <taxon>Deltaproteobacteria</taxon>
        <taxon>Bradymonadales</taxon>
        <taxon>Bradymonadaceae</taxon>
        <taxon>Persicimonas</taxon>
    </lineage>
</organism>
<evidence type="ECO:0000256" key="2">
    <source>
        <dbReference type="ARBA" id="ARBA00022801"/>
    </source>
</evidence>
<dbReference type="EMBL" id="CP041186">
    <property type="protein sequence ID" value="QDG53084.1"/>
    <property type="molecule type" value="Genomic_DNA"/>
</dbReference>
<keyword evidence="7" id="KW-1185">Reference proteome</keyword>
<dbReference type="InterPro" id="IPR015797">
    <property type="entry name" value="NUDIX_hydrolase-like_dom_sf"/>
</dbReference>
<reference evidence="6 7" key="1">
    <citation type="submission" date="2019-06" db="EMBL/GenBank/DDBJ databases">
        <title>Persicimonas caeni gen. nov., sp. nov., a predatory bacterium isolated from solar saltern.</title>
        <authorList>
            <person name="Wang S."/>
        </authorList>
    </citation>
    <scope>NUCLEOTIDE SEQUENCE [LARGE SCALE GENOMIC DNA]</scope>
    <source>
        <strain evidence="6 7">YN101</strain>
    </source>
</reference>
<dbReference type="PRINTS" id="PR00502">
    <property type="entry name" value="NUDIXFAMILY"/>
</dbReference>
<evidence type="ECO:0000259" key="5">
    <source>
        <dbReference type="PROSITE" id="PS51462"/>
    </source>
</evidence>
<dbReference type="PROSITE" id="PS00893">
    <property type="entry name" value="NUDIX_BOX"/>
    <property type="match status" value="1"/>
</dbReference>
<dbReference type="InterPro" id="IPR000086">
    <property type="entry name" value="NUDIX_hydrolase_dom"/>
</dbReference>
<dbReference type="Proteomes" id="UP000315995">
    <property type="component" value="Chromosome"/>
</dbReference>
<dbReference type="SUPFAM" id="SSF55729">
    <property type="entry name" value="Acyl-CoA N-acyltransferases (Nat)"/>
    <property type="match status" value="1"/>
</dbReference>
<dbReference type="GO" id="GO:0016787">
    <property type="term" value="F:hydrolase activity"/>
    <property type="evidence" value="ECO:0007669"/>
    <property type="project" value="UniProtKB-KW"/>
</dbReference>